<proteinExistence type="predicted"/>
<accession>A0AAJ4X823</accession>
<dbReference type="KEGG" id="smiz:4412673_00128"/>
<dbReference type="EMBL" id="LT906468">
    <property type="protein sequence ID" value="SNV36308.1"/>
    <property type="molecule type" value="Genomic_DNA"/>
</dbReference>
<organism evidence="2 3">
    <name type="scientific">Sphingobacterium mizutaii</name>
    <dbReference type="NCBI Taxonomy" id="1010"/>
    <lineage>
        <taxon>Bacteria</taxon>
        <taxon>Pseudomonadati</taxon>
        <taxon>Bacteroidota</taxon>
        <taxon>Sphingobacteriia</taxon>
        <taxon>Sphingobacteriales</taxon>
        <taxon>Sphingobacteriaceae</taxon>
        <taxon>Sphingobacterium</taxon>
    </lineage>
</organism>
<evidence type="ECO:0000313" key="3">
    <source>
        <dbReference type="Proteomes" id="UP000215355"/>
    </source>
</evidence>
<keyword evidence="1" id="KW-0732">Signal</keyword>
<evidence type="ECO:0000256" key="1">
    <source>
        <dbReference type="SAM" id="SignalP"/>
    </source>
</evidence>
<feature type="chain" id="PRO_5042565913" description="Fimbrillin-A associated anchor protein Mfa1 and Mfa2" evidence="1">
    <location>
        <begin position="22"/>
        <end position="325"/>
    </location>
</feature>
<name>A0AAJ4X823_9SPHI</name>
<dbReference type="AlphaFoldDB" id="A0AAJ4X823"/>
<gene>
    <name evidence="2" type="ORF">SAMEA4412673_00128</name>
</gene>
<sequence>MNLLKLSLASLSLLTLFSCSKNETTPQTKPNPIKETELHQVKFTVQGFSQTYRPFETKASTKTQTNKSNPIDNIFYVLLDNQNLPIDTFSSKIVDSKSKLDLNLQNGEYTLRAIGYKDQGNVSKGYIKYNDANLGFSSIAFNNIESTEIGDTFILEKKFQVSRDTAFAGLTLKRLNAKLEINIMDKIPASANHIEIATYGVSAAYSFYNDNSPSRITSTNSSLLSTVSTIYSLRGQSNQTISTNILPPDQEWFNFKEVFTPVKINVYDFNGKVILTRDILDVKIKPNTITRLSGNLFENLTKDKSSSFAITVDGNYAKNIITQKF</sequence>
<dbReference type="PROSITE" id="PS51257">
    <property type="entry name" value="PROKAR_LIPOPROTEIN"/>
    <property type="match status" value="1"/>
</dbReference>
<protein>
    <recommendedName>
        <fullName evidence="4">Fimbrillin-A associated anchor protein Mfa1 and Mfa2</fullName>
    </recommendedName>
</protein>
<evidence type="ECO:0000313" key="2">
    <source>
        <dbReference type="EMBL" id="SNV36308.1"/>
    </source>
</evidence>
<reference evidence="2 3" key="1">
    <citation type="submission" date="2017-06" db="EMBL/GenBank/DDBJ databases">
        <authorList>
            <consortium name="Pathogen Informatics"/>
        </authorList>
    </citation>
    <scope>NUCLEOTIDE SEQUENCE [LARGE SCALE GENOMIC DNA]</scope>
    <source>
        <strain evidence="2 3">NCTC12149</strain>
    </source>
</reference>
<dbReference type="Proteomes" id="UP000215355">
    <property type="component" value="Chromosome 1"/>
</dbReference>
<evidence type="ECO:0008006" key="4">
    <source>
        <dbReference type="Google" id="ProtNLM"/>
    </source>
</evidence>
<feature type="signal peptide" evidence="1">
    <location>
        <begin position="1"/>
        <end position="21"/>
    </location>
</feature>